<reference evidence="2 3" key="1">
    <citation type="submission" date="2023-07" db="EMBL/GenBank/DDBJ databases">
        <title>Genomic Encyclopedia of Type Strains, Phase IV (KMG-IV): sequencing the most valuable type-strain genomes for metagenomic binning, comparative biology and taxonomic classification.</title>
        <authorList>
            <person name="Goeker M."/>
        </authorList>
    </citation>
    <scope>NUCLEOTIDE SEQUENCE [LARGE SCALE GENOMIC DNA]</scope>
    <source>
        <strain evidence="2 3">DSM 19619</strain>
    </source>
</reference>
<protein>
    <submittedName>
        <fullName evidence="2">Uncharacterized protein</fullName>
    </submittedName>
</protein>
<dbReference type="Proteomes" id="UP001242480">
    <property type="component" value="Unassembled WGS sequence"/>
</dbReference>
<comment type="caution">
    <text evidence="2">The sequence shown here is derived from an EMBL/GenBank/DDBJ whole genome shotgun (WGS) entry which is preliminary data.</text>
</comment>
<accession>A0ABU0J0B7</accession>
<proteinExistence type="predicted"/>
<organism evidence="2 3">
    <name type="scientific">Labrys wisconsinensis</name>
    <dbReference type="NCBI Taxonomy" id="425677"/>
    <lineage>
        <taxon>Bacteria</taxon>
        <taxon>Pseudomonadati</taxon>
        <taxon>Pseudomonadota</taxon>
        <taxon>Alphaproteobacteria</taxon>
        <taxon>Hyphomicrobiales</taxon>
        <taxon>Xanthobacteraceae</taxon>
        <taxon>Labrys</taxon>
    </lineage>
</organism>
<gene>
    <name evidence="2" type="ORF">QO011_000698</name>
</gene>
<evidence type="ECO:0000256" key="1">
    <source>
        <dbReference type="SAM" id="MobiDB-lite"/>
    </source>
</evidence>
<evidence type="ECO:0000313" key="2">
    <source>
        <dbReference type="EMBL" id="MDQ0467703.1"/>
    </source>
</evidence>
<name>A0ABU0J0B7_9HYPH</name>
<feature type="region of interest" description="Disordered" evidence="1">
    <location>
        <begin position="14"/>
        <end position="33"/>
    </location>
</feature>
<keyword evidence="3" id="KW-1185">Reference proteome</keyword>
<sequence>MRLDPEALPADMLRDIGLMDGRGPSLRRPERPD</sequence>
<evidence type="ECO:0000313" key="3">
    <source>
        <dbReference type="Proteomes" id="UP001242480"/>
    </source>
</evidence>
<dbReference type="EMBL" id="JAUSVX010000001">
    <property type="protein sequence ID" value="MDQ0467703.1"/>
    <property type="molecule type" value="Genomic_DNA"/>
</dbReference>